<comment type="caution">
    <text evidence="1">The sequence shown here is derived from an EMBL/GenBank/DDBJ whole genome shotgun (WGS) entry which is preliminary data.</text>
</comment>
<sequence>MSKNLVLLVTEEGECASSVLIEEPQHEGFDIEILEAELESELLKLPWCSTEASGVEGIIADICEMKELSPTWKKTRQKVAITVTRDLSHRVQLLG</sequence>
<dbReference type="EMBL" id="BJWL01000415">
    <property type="protein sequence ID" value="GFS43231.1"/>
    <property type="molecule type" value="Genomic_DNA"/>
</dbReference>
<keyword evidence="2" id="KW-1185">Reference proteome</keyword>
<accession>A0A7J0DV40</accession>
<gene>
    <name evidence="1" type="ORF">Acr_00g0084280</name>
</gene>
<name>A0A7J0DV40_9ERIC</name>
<proteinExistence type="predicted"/>
<organism evidence="1 2">
    <name type="scientific">Actinidia rufa</name>
    <dbReference type="NCBI Taxonomy" id="165716"/>
    <lineage>
        <taxon>Eukaryota</taxon>
        <taxon>Viridiplantae</taxon>
        <taxon>Streptophyta</taxon>
        <taxon>Embryophyta</taxon>
        <taxon>Tracheophyta</taxon>
        <taxon>Spermatophyta</taxon>
        <taxon>Magnoliopsida</taxon>
        <taxon>eudicotyledons</taxon>
        <taxon>Gunneridae</taxon>
        <taxon>Pentapetalae</taxon>
        <taxon>asterids</taxon>
        <taxon>Ericales</taxon>
        <taxon>Actinidiaceae</taxon>
        <taxon>Actinidia</taxon>
    </lineage>
</organism>
<evidence type="ECO:0000313" key="1">
    <source>
        <dbReference type="EMBL" id="GFS43231.1"/>
    </source>
</evidence>
<protein>
    <submittedName>
        <fullName evidence="1">Uncharacterized protein</fullName>
    </submittedName>
</protein>
<reference evidence="2" key="1">
    <citation type="submission" date="2019-07" db="EMBL/GenBank/DDBJ databases">
        <title>De Novo Assembly of kiwifruit Actinidia rufa.</title>
        <authorList>
            <person name="Sugita-Konishi S."/>
            <person name="Sato K."/>
            <person name="Mori E."/>
            <person name="Abe Y."/>
            <person name="Kisaki G."/>
            <person name="Hamano K."/>
            <person name="Suezawa K."/>
            <person name="Otani M."/>
            <person name="Fukuda T."/>
            <person name="Manabe T."/>
            <person name="Gomi K."/>
            <person name="Tabuchi M."/>
            <person name="Akimitsu K."/>
            <person name="Kataoka I."/>
        </authorList>
    </citation>
    <scope>NUCLEOTIDE SEQUENCE [LARGE SCALE GENOMIC DNA]</scope>
    <source>
        <strain evidence="2">cv. Fuchu</strain>
    </source>
</reference>
<dbReference type="Proteomes" id="UP000585474">
    <property type="component" value="Unassembled WGS sequence"/>
</dbReference>
<dbReference type="AlphaFoldDB" id="A0A7J0DV40"/>
<dbReference type="OrthoDB" id="1657181at2759"/>
<evidence type="ECO:0000313" key="2">
    <source>
        <dbReference type="Proteomes" id="UP000585474"/>
    </source>
</evidence>